<dbReference type="InterPro" id="IPR002125">
    <property type="entry name" value="CMP_dCMP_dom"/>
</dbReference>
<comment type="catalytic activity">
    <reaction evidence="7 8">
        <text>adenosine(34) in tRNA + H2O + H(+) = inosine(34) in tRNA + NH4(+)</text>
        <dbReference type="Rhea" id="RHEA:43168"/>
        <dbReference type="Rhea" id="RHEA-COMP:10373"/>
        <dbReference type="Rhea" id="RHEA-COMP:10374"/>
        <dbReference type="ChEBI" id="CHEBI:15377"/>
        <dbReference type="ChEBI" id="CHEBI:15378"/>
        <dbReference type="ChEBI" id="CHEBI:28938"/>
        <dbReference type="ChEBI" id="CHEBI:74411"/>
        <dbReference type="ChEBI" id="CHEBI:82852"/>
        <dbReference type="EC" id="3.5.4.33"/>
    </reaction>
</comment>
<dbReference type="PROSITE" id="PS51747">
    <property type="entry name" value="CYT_DCMP_DEAMINASES_2"/>
    <property type="match status" value="1"/>
</dbReference>
<dbReference type="InterPro" id="IPR016193">
    <property type="entry name" value="Cytidine_deaminase-like"/>
</dbReference>
<proteinExistence type="inferred from homology"/>
<evidence type="ECO:0000256" key="1">
    <source>
        <dbReference type="ARBA" id="ARBA00010669"/>
    </source>
</evidence>
<reference evidence="10 11" key="1">
    <citation type="journal article" date="2023" name="Microbiol. Spectr.">
        <title>Symbiosis of Carpenter Bees with Uncharacterized Lactic Acid Bacteria Showing NAD Auxotrophy.</title>
        <authorList>
            <person name="Kawasaki S."/>
            <person name="Ozawa K."/>
            <person name="Mori T."/>
            <person name="Yamamoto A."/>
            <person name="Ito M."/>
            <person name="Ohkuma M."/>
            <person name="Sakamoto M."/>
            <person name="Matsutani M."/>
        </authorList>
    </citation>
    <scope>NUCLEOTIDE SEQUENCE [LARGE SCALE GENOMIC DNA]</scope>
    <source>
        <strain evidence="10 11">KimC2</strain>
    </source>
</reference>
<comment type="subunit">
    <text evidence="2 8">Homodimer.</text>
</comment>
<dbReference type="InterPro" id="IPR028883">
    <property type="entry name" value="tRNA_aden_deaminase"/>
</dbReference>
<dbReference type="GO" id="GO:0052717">
    <property type="term" value="F:tRNA-specific adenosine-34 deaminase activity"/>
    <property type="evidence" value="ECO:0007669"/>
    <property type="project" value="UniProtKB-UniRule"/>
</dbReference>
<evidence type="ECO:0000256" key="6">
    <source>
        <dbReference type="ARBA" id="ARBA00022833"/>
    </source>
</evidence>
<dbReference type="PANTHER" id="PTHR11079:SF202">
    <property type="entry name" value="TRNA-SPECIFIC ADENOSINE DEAMINASE"/>
    <property type="match status" value="1"/>
</dbReference>
<keyword evidence="11" id="KW-1185">Reference proteome</keyword>
<dbReference type="InterPro" id="IPR058535">
    <property type="entry name" value="MafB19-deam"/>
</dbReference>
<evidence type="ECO:0000259" key="9">
    <source>
        <dbReference type="PROSITE" id="PS51747"/>
    </source>
</evidence>
<keyword evidence="4 8" id="KW-0479">Metal-binding</keyword>
<comment type="cofactor">
    <cofactor evidence="8">
        <name>Zn(2+)</name>
        <dbReference type="ChEBI" id="CHEBI:29105"/>
    </cofactor>
    <text evidence="8">Binds 1 zinc ion per subunit.</text>
</comment>
<dbReference type="InterPro" id="IPR016192">
    <property type="entry name" value="APOBEC/CMP_deaminase_Zn-bd"/>
</dbReference>
<accession>A0AAU9DM02</accession>
<evidence type="ECO:0000256" key="8">
    <source>
        <dbReference type="HAMAP-Rule" id="MF_00972"/>
    </source>
</evidence>
<dbReference type="PROSITE" id="PS00903">
    <property type="entry name" value="CYT_DCMP_DEAMINASES_1"/>
    <property type="match status" value="1"/>
</dbReference>
<keyword evidence="5 8" id="KW-0378">Hydrolase</keyword>
<feature type="binding site" evidence="8">
    <location>
        <position position="86"/>
    </location>
    <ligand>
        <name>Zn(2+)</name>
        <dbReference type="ChEBI" id="CHEBI:29105"/>
        <note>catalytic</note>
    </ligand>
</feature>
<dbReference type="HAMAP" id="MF_00972">
    <property type="entry name" value="tRNA_aden_deaminase"/>
    <property type="match status" value="1"/>
</dbReference>
<dbReference type="CDD" id="cd01285">
    <property type="entry name" value="nucleoside_deaminase"/>
    <property type="match status" value="1"/>
</dbReference>
<evidence type="ECO:0000256" key="7">
    <source>
        <dbReference type="ARBA" id="ARBA00048045"/>
    </source>
</evidence>
<comment type="similarity">
    <text evidence="1">Belongs to the cytidine and deoxycytidylate deaminase family. ADAT2 subfamily.</text>
</comment>
<dbReference type="SUPFAM" id="SSF53927">
    <property type="entry name" value="Cytidine deaminase-like"/>
    <property type="match status" value="1"/>
</dbReference>
<feature type="binding site" evidence="8">
    <location>
        <position position="53"/>
    </location>
    <ligand>
        <name>Zn(2+)</name>
        <dbReference type="ChEBI" id="CHEBI:29105"/>
        <note>catalytic</note>
    </ligand>
</feature>
<dbReference type="Pfam" id="PF14437">
    <property type="entry name" value="MafB19-deam"/>
    <property type="match status" value="1"/>
</dbReference>
<gene>
    <name evidence="8 10" type="primary">tadA</name>
    <name evidence="10" type="ORF">KIMC2_04450</name>
</gene>
<dbReference type="GO" id="GO:0008270">
    <property type="term" value="F:zinc ion binding"/>
    <property type="evidence" value="ECO:0007669"/>
    <property type="project" value="UniProtKB-UniRule"/>
</dbReference>
<evidence type="ECO:0000256" key="3">
    <source>
        <dbReference type="ARBA" id="ARBA00022694"/>
    </source>
</evidence>
<feature type="active site" description="Proton donor" evidence="8">
    <location>
        <position position="55"/>
    </location>
</feature>
<evidence type="ECO:0000256" key="5">
    <source>
        <dbReference type="ARBA" id="ARBA00022801"/>
    </source>
</evidence>
<dbReference type="Proteomes" id="UP001321804">
    <property type="component" value="Chromosome"/>
</dbReference>
<keyword evidence="6 8" id="KW-0862">Zinc</keyword>
<dbReference type="PANTHER" id="PTHR11079">
    <property type="entry name" value="CYTOSINE DEAMINASE FAMILY MEMBER"/>
    <property type="match status" value="1"/>
</dbReference>
<dbReference type="KEGG" id="xak:KIMC2_04450"/>
<comment type="function">
    <text evidence="8">Catalyzes the deamination of adenosine to inosine at the wobble position 34 of tRNA(Arg2).</text>
</comment>
<evidence type="ECO:0000313" key="11">
    <source>
        <dbReference type="Proteomes" id="UP001321804"/>
    </source>
</evidence>
<evidence type="ECO:0000313" key="10">
    <source>
        <dbReference type="EMBL" id="BDR55883.1"/>
    </source>
</evidence>
<protein>
    <recommendedName>
        <fullName evidence="8">tRNA-specific adenosine deaminase</fullName>
        <ecNumber evidence="8">3.5.4.33</ecNumber>
    </recommendedName>
</protein>
<dbReference type="Gene3D" id="3.40.140.10">
    <property type="entry name" value="Cytidine Deaminase, domain 2"/>
    <property type="match status" value="1"/>
</dbReference>
<dbReference type="EC" id="3.5.4.33" evidence="8"/>
<feature type="domain" description="CMP/dCMP-type deaminase" evidence="9">
    <location>
        <begin position="2"/>
        <end position="113"/>
    </location>
</feature>
<dbReference type="RefSeq" id="WP_317697583.1">
    <property type="nucleotide sequence ID" value="NZ_AP026801.1"/>
</dbReference>
<dbReference type="AlphaFoldDB" id="A0AAU9DM02"/>
<dbReference type="EMBL" id="AP026801">
    <property type="protein sequence ID" value="BDR55883.1"/>
    <property type="molecule type" value="Genomic_DNA"/>
</dbReference>
<dbReference type="FunFam" id="3.40.140.10:FF:000005">
    <property type="entry name" value="tRNA-specific adenosine deaminase"/>
    <property type="match status" value="1"/>
</dbReference>
<organism evidence="10 11">
    <name type="scientific">Xylocopilactobacillus apis</name>
    <dbReference type="NCBI Taxonomy" id="2932183"/>
    <lineage>
        <taxon>Bacteria</taxon>
        <taxon>Bacillati</taxon>
        <taxon>Bacillota</taxon>
        <taxon>Bacilli</taxon>
        <taxon>Lactobacillales</taxon>
        <taxon>Lactobacillaceae</taxon>
        <taxon>Xylocopilactobacillus</taxon>
    </lineage>
</organism>
<keyword evidence="3 8" id="KW-0819">tRNA processing</keyword>
<evidence type="ECO:0000256" key="2">
    <source>
        <dbReference type="ARBA" id="ARBA00011738"/>
    </source>
</evidence>
<sequence length="159" mass="18048">MDQDEFWMREALAQAQIAKSKDEVPIGAVVVYNNQIIGKGYNRREIDENALAHAEMIAISNACKKIGFWRLIDCDLFVTIEPCPMCAGAIINSRIRKVTFGASDPKAGAIESLEHILDNEKFNHHVEYQGGVLEAECQQIIKDFFHEIRLRKKDEKNSL</sequence>
<dbReference type="NCBIfam" id="NF008113">
    <property type="entry name" value="PRK10860.1"/>
    <property type="match status" value="1"/>
</dbReference>
<name>A0AAU9DM02_9LACO</name>
<evidence type="ECO:0000256" key="4">
    <source>
        <dbReference type="ARBA" id="ARBA00022723"/>
    </source>
</evidence>
<feature type="binding site" evidence="8">
    <location>
        <position position="83"/>
    </location>
    <ligand>
        <name>Zn(2+)</name>
        <dbReference type="ChEBI" id="CHEBI:29105"/>
        <note>catalytic</note>
    </ligand>
</feature>
<dbReference type="GO" id="GO:0002100">
    <property type="term" value="P:tRNA wobble adenosine to inosine editing"/>
    <property type="evidence" value="ECO:0007669"/>
    <property type="project" value="UniProtKB-UniRule"/>
</dbReference>